<feature type="chain" id="PRO_5040348113" evidence="1">
    <location>
        <begin position="20"/>
        <end position="180"/>
    </location>
</feature>
<comment type="caution">
    <text evidence="2">The sequence shown here is derived from an EMBL/GenBank/DDBJ whole genome shotgun (WGS) entry which is preliminary data.</text>
</comment>
<dbReference type="Proteomes" id="UP001049176">
    <property type="component" value="Chromosome 10"/>
</dbReference>
<dbReference type="EMBL" id="CM032190">
    <property type="protein sequence ID" value="KAG7086352.1"/>
    <property type="molecule type" value="Genomic_DNA"/>
</dbReference>
<evidence type="ECO:0000256" key="1">
    <source>
        <dbReference type="SAM" id="SignalP"/>
    </source>
</evidence>
<feature type="signal peptide" evidence="1">
    <location>
        <begin position="1"/>
        <end position="19"/>
    </location>
</feature>
<gene>
    <name evidence="2" type="ORF">E1B28_002313</name>
</gene>
<dbReference type="OrthoDB" id="3223416at2759"/>
<dbReference type="KEGG" id="more:E1B28_002313"/>
<dbReference type="AlphaFoldDB" id="A0A9P7RMU1"/>
<organism evidence="2 3">
    <name type="scientific">Marasmius oreades</name>
    <name type="common">fairy-ring Marasmius</name>
    <dbReference type="NCBI Taxonomy" id="181124"/>
    <lineage>
        <taxon>Eukaryota</taxon>
        <taxon>Fungi</taxon>
        <taxon>Dikarya</taxon>
        <taxon>Basidiomycota</taxon>
        <taxon>Agaricomycotina</taxon>
        <taxon>Agaricomycetes</taxon>
        <taxon>Agaricomycetidae</taxon>
        <taxon>Agaricales</taxon>
        <taxon>Marasmiineae</taxon>
        <taxon>Marasmiaceae</taxon>
        <taxon>Marasmius</taxon>
    </lineage>
</organism>
<proteinExistence type="predicted"/>
<dbReference type="GeneID" id="66071389"/>
<reference evidence="2" key="1">
    <citation type="journal article" date="2021" name="Genome Biol. Evol.">
        <title>The assembled and annotated genome of the fairy-ring fungus Marasmius oreades.</title>
        <authorList>
            <person name="Hiltunen M."/>
            <person name="Ament-Velasquez S.L."/>
            <person name="Johannesson H."/>
        </authorList>
    </citation>
    <scope>NUCLEOTIDE SEQUENCE</scope>
    <source>
        <strain evidence="2">03SP1</strain>
    </source>
</reference>
<dbReference type="RefSeq" id="XP_043002823.1">
    <property type="nucleotide sequence ID" value="XM_043159224.1"/>
</dbReference>
<protein>
    <submittedName>
        <fullName evidence="2">Uncharacterized protein</fullName>
    </submittedName>
</protein>
<evidence type="ECO:0000313" key="2">
    <source>
        <dbReference type="EMBL" id="KAG7086352.1"/>
    </source>
</evidence>
<name>A0A9P7RMU1_9AGAR</name>
<accession>A0A9P7RMU1</accession>
<keyword evidence="3" id="KW-1185">Reference proteome</keyword>
<keyword evidence="1" id="KW-0732">Signal</keyword>
<evidence type="ECO:0000313" key="3">
    <source>
        <dbReference type="Proteomes" id="UP001049176"/>
    </source>
</evidence>
<sequence length="180" mass="18984">MKLVTALFFALSIVAEAKAQDLYQPVRVDNTTLWVNSIVGKNGVSTVECWGIQPPFVVSSQARTVGNKILQLGQLSNASYSVFPDGHPTDAGLHNAPNAQWVVLLSGSGNINFPDSPSTPNLTVKAPELLIAVDTPGTSRIGHRSVWEAGTSVIQMPLAPGFVPGHKTINGACPPVAPNH</sequence>